<feature type="disulfide bond" evidence="7">
    <location>
        <begin position="632"/>
        <end position="651"/>
    </location>
</feature>
<feature type="compositionally biased region" description="Pro residues" evidence="12">
    <location>
        <begin position="169"/>
        <end position="180"/>
    </location>
</feature>
<dbReference type="GO" id="GO:0008241">
    <property type="term" value="F:peptidyl-dipeptidase activity"/>
    <property type="evidence" value="ECO:0007669"/>
    <property type="project" value="InterPro"/>
</dbReference>
<sequence>MRWQLIGPLFLLAAAVTGQSADGDQVPHHQPVSGSTAPRIRAGDQIVHHGADSFADYDVLHPVEATHGEPAPATAAPTPAPEPQPEPEPTPEPEPATVTAAAAAAAASDVEEAPRARALSSKNLHATDGPKEHAAHHDHHHHHEEPTITEEADSPFEDSGFAPVKGPQGAPPPETAPEPAPEPHPEPEPEPEPKPEPAAHAPTHAVKEEQKETVEELPVPLPEPAIKFDNIESEDYDIGTEEVKAPDTIDNEIIAGLVEKFLNQGGDAPADGKSTPAPKSFANPQAQAMINSSPYWTTENLEAPGSVKDESEAREWMKGYAEEARKMLHLVTKSGWMYFTDASPTLNRALNEAEEVMARFVRATAQQAKQFDTSAFADEALKKQFGYVTFEGMSTLNVADAEAFSTANSNMNKMAADVTVCDLDLPPPCALKKIDLESIARTDKDANRLGHLYTTFNQNVAALKGNYQKIIELTNKGAKMNGFGSGSSMWLSSFDLSTKDTPPQFDVMKKLNEVFKQVSPFYKQLHAYMRRQIAGLYKNPEGLTKDLAIPAHLFGTLEGGDWSAHYLDTRPYDDEDSVPEEILAAFHGQNITQKEMFVKAYRYFKAVGFPKLPKSFWTNSVFARVWSKDMICNPPAAIDMRDGEEFRVKMCAQLGDTDFKQAHSLLAQTFYQFLYRKQPFSFREAANPSFNEAIANVFSILSSNTDYLFSQSLIAPDSLVPKESQVINRLYKEALTHFVKLPFDLAADEWRIEYFNGKTVPSKLNERWWQLRERYEGVRHVSPTVNASTLDALINTAIVQEHSPATRQMITYVMQFQILKALCPEGSILSEGCILSEDTTGKLREAMEKGSSINWLEALKIVTGKGELDVAPLLEYYEPLINWLQNTNEVDQVIVGWDGEGVRFSSEEVPAPRADGGSGIGGGSSAILSEDRVAYPGGDCANGQECLLESVCDGKVCVCAPHLYTLTIGNTINCVPGNPADKGFGDGKGGLVIGLFPSESTTTSAPSTTTKPKNYRSRKAASSAFGIVPLLALVCAFLF</sequence>
<evidence type="ECO:0000256" key="10">
    <source>
        <dbReference type="PROSITE-ProRule" id="PRU01355"/>
    </source>
</evidence>
<feature type="binding site" evidence="9">
    <location>
        <position position="692"/>
    </location>
    <ligand>
        <name>Zn(2+)</name>
        <dbReference type="ChEBI" id="CHEBI:29105"/>
        <label>2</label>
        <note>catalytic</note>
    </ligand>
</feature>
<gene>
    <name evidence="14" type="primary">WBGene00105341</name>
</gene>
<feature type="compositionally biased region" description="Pro residues" evidence="12">
    <location>
        <begin position="78"/>
        <end position="94"/>
    </location>
</feature>
<feature type="binding site" evidence="5">
    <location>
        <position position="807"/>
    </location>
    <ligand>
        <name>chloride</name>
        <dbReference type="ChEBI" id="CHEBI:17996"/>
        <label>1</label>
    </ligand>
</feature>
<reference evidence="15" key="1">
    <citation type="journal article" date="2008" name="Nat. Genet.">
        <title>The Pristionchus pacificus genome provides a unique perspective on nematode lifestyle and parasitism.</title>
        <authorList>
            <person name="Dieterich C."/>
            <person name="Clifton S.W."/>
            <person name="Schuster L.N."/>
            <person name="Chinwalla A."/>
            <person name="Delehaunty K."/>
            <person name="Dinkelacker I."/>
            <person name="Fulton L."/>
            <person name="Fulton R."/>
            <person name="Godfrey J."/>
            <person name="Minx P."/>
            <person name="Mitreva M."/>
            <person name="Roeseler W."/>
            <person name="Tian H."/>
            <person name="Witte H."/>
            <person name="Yang S.P."/>
            <person name="Wilson R.K."/>
            <person name="Sommer R.J."/>
        </authorList>
    </citation>
    <scope>NUCLEOTIDE SEQUENCE [LARGE SCALE GENOMIC DNA]</scope>
    <source>
        <strain evidence="15">PS312</strain>
    </source>
</reference>
<dbReference type="InterPro" id="IPR001548">
    <property type="entry name" value="Peptidase_M2"/>
</dbReference>
<evidence type="ECO:0000313" key="15">
    <source>
        <dbReference type="Proteomes" id="UP000005239"/>
    </source>
</evidence>
<keyword evidence="6 11" id="KW-0862">Zinc</keyword>
<keyword evidence="15" id="KW-1185">Reference proteome</keyword>
<dbReference type="GO" id="GO:0004180">
    <property type="term" value="F:carboxypeptidase activity"/>
    <property type="evidence" value="ECO:0007669"/>
    <property type="project" value="UniProtKB-KW"/>
</dbReference>
<dbReference type="EnsemblMetazoa" id="PPA15787.1">
    <property type="protein sequence ID" value="PPA15787.1"/>
    <property type="gene ID" value="WBGene00105341"/>
</dbReference>
<dbReference type="AlphaFoldDB" id="A0A2A6BD41"/>
<keyword evidence="11" id="KW-0645">Protease</keyword>
<evidence type="ECO:0000256" key="13">
    <source>
        <dbReference type="SAM" id="SignalP"/>
    </source>
</evidence>
<name>A0A2A6BD41_PRIPA</name>
<evidence type="ECO:0000256" key="9">
    <source>
        <dbReference type="PIRSR" id="PIRSR601548-8"/>
    </source>
</evidence>
<dbReference type="Proteomes" id="UP000005239">
    <property type="component" value="Unassembled WGS sequence"/>
</dbReference>
<evidence type="ECO:0000256" key="6">
    <source>
        <dbReference type="PIRSR" id="PIRSR601548-3"/>
    </source>
</evidence>
<dbReference type="GO" id="GO:0008237">
    <property type="term" value="F:metallopeptidase activity"/>
    <property type="evidence" value="ECO:0007669"/>
    <property type="project" value="UniProtKB-KW"/>
</dbReference>
<keyword evidence="2 13" id="KW-0732">Signal</keyword>
<dbReference type="GO" id="GO:0006508">
    <property type="term" value="P:proteolysis"/>
    <property type="evidence" value="ECO:0007669"/>
    <property type="project" value="UniProtKB-KW"/>
</dbReference>
<dbReference type="EC" id="3.4.-.-" evidence="11"/>
<evidence type="ECO:0000256" key="8">
    <source>
        <dbReference type="PIRSR" id="PIRSR601548-5"/>
    </source>
</evidence>
<feature type="signal peptide" evidence="13">
    <location>
        <begin position="1"/>
        <end position="23"/>
    </location>
</feature>
<dbReference type="GO" id="GO:0045138">
    <property type="term" value="P:nematode male tail tip morphogenesis"/>
    <property type="evidence" value="ECO:0007669"/>
    <property type="project" value="EnsemblMetazoa"/>
</dbReference>
<keyword evidence="11" id="KW-0121">Carboxypeptidase</keyword>
<feature type="disulfide bond" evidence="7 10">
    <location>
        <begin position="421"/>
        <end position="429"/>
    </location>
</feature>
<dbReference type="PROSITE" id="PS52011">
    <property type="entry name" value="PEPTIDASE_M2"/>
    <property type="match status" value="1"/>
</dbReference>
<dbReference type="PANTHER" id="PTHR10514">
    <property type="entry name" value="ANGIOTENSIN-CONVERTING ENZYME"/>
    <property type="match status" value="1"/>
</dbReference>
<comment type="cofactor">
    <cofactor evidence="11">
        <name>Zn(2+)</name>
        <dbReference type="ChEBI" id="CHEBI:29105"/>
    </cofactor>
    <text evidence="11">Binds 1 zinc ion per subunit.</text>
</comment>
<evidence type="ECO:0000256" key="7">
    <source>
        <dbReference type="PIRSR" id="PIRSR601548-4"/>
    </source>
</evidence>
<comment type="similarity">
    <text evidence="1 10 11">Belongs to the peptidase M2 family.</text>
</comment>
<proteinExistence type="inferred from homology"/>
<feature type="glycosylation site" description="N-linked (GlcNAc...) asparagine" evidence="8">
    <location>
        <position position="590"/>
    </location>
</feature>
<accession>A0A8R1YGU2</accession>
<evidence type="ECO:0000256" key="2">
    <source>
        <dbReference type="ARBA" id="ARBA00022729"/>
    </source>
</evidence>
<dbReference type="PANTHER" id="PTHR10514:SF27">
    <property type="entry name" value="ANGIOTENSIN-CONVERTING ENZYME"/>
    <property type="match status" value="1"/>
</dbReference>
<evidence type="ECO:0000256" key="11">
    <source>
        <dbReference type="RuleBase" id="RU361144"/>
    </source>
</evidence>
<evidence type="ECO:0000256" key="3">
    <source>
        <dbReference type="ARBA" id="ARBA00023157"/>
    </source>
</evidence>
<feature type="chain" id="PRO_5043825799" description="Angiotensin-converting enzyme" evidence="13">
    <location>
        <begin position="24"/>
        <end position="1039"/>
    </location>
</feature>
<keyword evidence="11" id="KW-0482">Metalloprotease</keyword>
<accession>A0A2A6BD41</accession>
<feature type="region of interest" description="Disordered" evidence="12">
    <location>
        <begin position="67"/>
        <end position="222"/>
    </location>
</feature>
<evidence type="ECO:0000313" key="14">
    <source>
        <dbReference type="EnsemblMetazoa" id="PPA15787.1"/>
    </source>
</evidence>
<feature type="compositionally biased region" description="Low complexity" evidence="12">
    <location>
        <begin position="95"/>
        <end position="108"/>
    </location>
</feature>
<reference evidence="14" key="2">
    <citation type="submission" date="2022-06" db="UniProtKB">
        <authorList>
            <consortium name="EnsemblMetazoa"/>
        </authorList>
    </citation>
    <scope>IDENTIFICATION</scope>
    <source>
        <strain evidence="14">PS312</strain>
    </source>
</reference>
<comment type="caution">
    <text evidence="10">Lacks conserved residue(s) required for the propagation of feature annotation.</text>
</comment>
<dbReference type="Pfam" id="PF01401">
    <property type="entry name" value="Peptidase_M2"/>
    <property type="match status" value="1"/>
</dbReference>
<evidence type="ECO:0000256" key="4">
    <source>
        <dbReference type="ARBA" id="ARBA00023180"/>
    </source>
</evidence>
<dbReference type="CDD" id="cd06461">
    <property type="entry name" value="M2_ACE"/>
    <property type="match status" value="1"/>
</dbReference>
<keyword evidence="4 8" id="KW-0325">Glycoprotein</keyword>
<protein>
    <recommendedName>
        <fullName evidence="11">Angiotensin-converting enzyme</fullName>
        <ecNumber evidence="11">3.4.-.-</ecNumber>
    </recommendedName>
</protein>
<evidence type="ECO:0000256" key="12">
    <source>
        <dbReference type="SAM" id="MobiDB-lite"/>
    </source>
</evidence>
<keyword evidence="3 7" id="KW-1015">Disulfide bond</keyword>
<dbReference type="GO" id="GO:0042395">
    <property type="term" value="P:ecdysis, collagen and cuticulin-based cuticle"/>
    <property type="evidence" value="ECO:0007669"/>
    <property type="project" value="EnsemblMetazoa"/>
</dbReference>
<dbReference type="SUPFAM" id="SSF55486">
    <property type="entry name" value="Metalloproteases ('zincins'), catalytic domain"/>
    <property type="match status" value="1"/>
</dbReference>
<feature type="compositionally biased region" description="Acidic residues" evidence="12">
    <location>
        <begin position="147"/>
        <end position="156"/>
    </location>
</feature>
<feature type="compositionally biased region" description="Basic and acidic residues" evidence="12">
    <location>
        <begin position="181"/>
        <end position="197"/>
    </location>
</feature>
<dbReference type="PRINTS" id="PR00791">
    <property type="entry name" value="PEPDIPTASEA"/>
</dbReference>
<keyword evidence="11" id="KW-0378">Hydrolase</keyword>
<evidence type="ECO:0000256" key="1">
    <source>
        <dbReference type="ARBA" id="ARBA00008139"/>
    </source>
</evidence>
<evidence type="ECO:0000256" key="5">
    <source>
        <dbReference type="PIRSR" id="PIRSR601548-2"/>
    </source>
</evidence>
<feature type="binding site" evidence="6">
    <location>
        <position position="692"/>
    </location>
    <ligand>
        <name>Zn(2+)</name>
        <dbReference type="ChEBI" id="CHEBI:29105"/>
        <label>1</label>
        <note>catalytic</note>
    </ligand>
</feature>
<dbReference type="GO" id="GO:0045026">
    <property type="term" value="P:plasma membrane fusion"/>
    <property type="evidence" value="ECO:0007669"/>
    <property type="project" value="EnsemblMetazoa"/>
</dbReference>
<feature type="compositionally biased region" description="Basic and acidic residues" evidence="12">
    <location>
        <begin position="205"/>
        <end position="214"/>
    </location>
</feature>
<dbReference type="GO" id="GO:0046872">
    <property type="term" value="F:metal ion binding"/>
    <property type="evidence" value="ECO:0007669"/>
    <property type="project" value="UniProtKB-KW"/>
</dbReference>
<feature type="compositionally biased region" description="Low complexity" evidence="12">
    <location>
        <begin position="68"/>
        <end position="77"/>
    </location>
</feature>
<organism evidence="14 15">
    <name type="scientific">Pristionchus pacificus</name>
    <name type="common">Parasitic nematode worm</name>
    <dbReference type="NCBI Taxonomy" id="54126"/>
    <lineage>
        <taxon>Eukaryota</taxon>
        <taxon>Metazoa</taxon>
        <taxon>Ecdysozoa</taxon>
        <taxon>Nematoda</taxon>
        <taxon>Chromadorea</taxon>
        <taxon>Rhabditida</taxon>
        <taxon>Rhabditina</taxon>
        <taxon>Diplogasteromorpha</taxon>
        <taxon>Diplogasteroidea</taxon>
        <taxon>Neodiplogasteridae</taxon>
        <taxon>Pristionchus</taxon>
    </lineage>
</organism>
<keyword evidence="6 11" id="KW-0479">Metal-binding</keyword>
<dbReference type="OrthoDB" id="10029630at2759"/>
<dbReference type="GO" id="GO:0016020">
    <property type="term" value="C:membrane"/>
    <property type="evidence" value="ECO:0007669"/>
    <property type="project" value="InterPro"/>
</dbReference>